<dbReference type="AlphaFoldDB" id="A0AAV8YCL1"/>
<evidence type="ECO:0000313" key="3">
    <source>
        <dbReference type="EMBL" id="KAJ8948745.1"/>
    </source>
</evidence>
<gene>
    <name evidence="3" type="ORF">NQ318_017914</name>
</gene>
<evidence type="ECO:0000256" key="1">
    <source>
        <dbReference type="ARBA" id="ARBA00010088"/>
    </source>
</evidence>
<protein>
    <submittedName>
        <fullName evidence="3">Uncharacterized protein</fullName>
    </submittedName>
</protein>
<comment type="similarity">
    <text evidence="1">Belongs to the peptidase S33 family.</text>
</comment>
<organism evidence="3 4">
    <name type="scientific">Aromia moschata</name>
    <dbReference type="NCBI Taxonomy" id="1265417"/>
    <lineage>
        <taxon>Eukaryota</taxon>
        <taxon>Metazoa</taxon>
        <taxon>Ecdysozoa</taxon>
        <taxon>Arthropoda</taxon>
        <taxon>Hexapoda</taxon>
        <taxon>Insecta</taxon>
        <taxon>Pterygota</taxon>
        <taxon>Neoptera</taxon>
        <taxon>Endopterygota</taxon>
        <taxon>Coleoptera</taxon>
        <taxon>Polyphaga</taxon>
        <taxon>Cucujiformia</taxon>
        <taxon>Chrysomeloidea</taxon>
        <taxon>Cerambycidae</taxon>
        <taxon>Cerambycinae</taxon>
        <taxon>Callichromatini</taxon>
        <taxon>Aromia</taxon>
    </lineage>
</organism>
<dbReference type="Proteomes" id="UP001162162">
    <property type="component" value="Unassembled WGS sequence"/>
</dbReference>
<dbReference type="SUPFAM" id="SSF53474">
    <property type="entry name" value="alpha/beta-Hydrolases"/>
    <property type="match status" value="1"/>
</dbReference>
<proteinExistence type="inferred from homology"/>
<name>A0AAV8YCL1_9CUCU</name>
<keyword evidence="4" id="KW-1185">Reference proteome</keyword>
<keyword evidence="2" id="KW-0378">Hydrolase</keyword>
<reference evidence="3" key="1">
    <citation type="journal article" date="2023" name="Insect Mol. Biol.">
        <title>Genome sequencing provides insights into the evolution of gene families encoding plant cell wall-degrading enzymes in longhorned beetles.</title>
        <authorList>
            <person name="Shin N.R."/>
            <person name="Okamura Y."/>
            <person name="Kirsch R."/>
            <person name="Pauchet Y."/>
        </authorList>
    </citation>
    <scope>NUCLEOTIDE SEQUENCE</scope>
    <source>
        <strain evidence="3">AMC_N1</strain>
    </source>
</reference>
<sequence>MRDEEALADLRKNGKYIDFPACGRLETPSKRQPQDTDGRFAAAGRCATREKNLRRIVFNESPLGLAAFILDKFAAWTNPNWKQLNKGGLERFNMTSLLDNIMIYWVTRSISTSMRITYETLNDMDYFLSSYVIEVPSACARFSHDLVYPLKFILNNKFKNLLKLTDYKGGHFATLETPTFVASDIFHFVHKVLYPNQPTIKPVVTLLSVKAGKHSPIPAADSDGLISHPRLQQKLGSGDGRKFILSQNLSYNVTRL</sequence>
<dbReference type="InterPro" id="IPR029058">
    <property type="entry name" value="AB_hydrolase_fold"/>
</dbReference>
<accession>A0AAV8YCL1</accession>
<dbReference type="EMBL" id="JAPWTK010000131">
    <property type="protein sequence ID" value="KAJ8948745.1"/>
    <property type="molecule type" value="Genomic_DNA"/>
</dbReference>
<dbReference type="GO" id="GO:0004301">
    <property type="term" value="F:epoxide hydrolase activity"/>
    <property type="evidence" value="ECO:0007669"/>
    <property type="project" value="TreeGrafter"/>
</dbReference>
<evidence type="ECO:0000313" key="4">
    <source>
        <dbReference type="Proteomes" id="UP001162162"/>
    </source>
</evidence>
<comment type="caution">
    <text evidence="3">The sequence shown here is derived from an EMBL/GenBank/DDBJ whole genome shotgun (WGS) entry which is preliminary data.</text>
</comment>
<evidence type="ECO:0000256" key="2">
    <source>
        <dbReference type="ARBA" id="ARBA00022801"/>
    </source>
</evidence>
<dbReference type="PANTHER" id="PTHR21661:SF35">
    <property type="entry name" value="EPOXIDE HYDROLASE"/>
    <property type="match status" value="1"/>
</dbReference>
<dbReference type="PANTHER" id="PTHR21661">
    <property type="entry name" value="EPOXIDE HYDROLASE 1-RELATED"/>
    <property type="match status" value="1"/>
</dbReference>
<dbReference type="GO" id="GO:0097176">
    <property type="term" value="P:epoxide metabolic process"/>
    <property type="evidence" value="ECO:0007669"/>
    <property type="project" value="TreeGrafter"/>
</dbReference>
<dbReference type="Gene3D" id="3.40.50.1820">
    <property type="entry name" value="alpha/beta hydrolase"/>
    <property type="match status" value="1"/>
</dbReference>